<evidence type="ECO:0000256" key="3">
    <source>
        <dbReference type="ARBA" id="ARBA00021330"/>
    </source>
</evidence>
<protein>
    <recommendedName>
        <fullName evidence="3">Small RNA 2'-O-methyltransferase</fullName>
        <ecNumber evidence="11">2.1.1.386</ecNumber>
    </recommendedName>
</protein>
<keyword evidence="4 15" id="KW-0489">Methyltransferase</keyword>
<keyword evidence="5" id="KW-0808">Transferase</keyword>
<dbReference type="RefSeq" id="WP_012868715.1">
    <property type="nucleotide sequence ID" value="NC_013521.1"/>
</dbReference>
<sequence length="524" mass="56526">MYLTLGTTSTGTTDGSSAGTFGDASDLGFVLHKHPARAQELDLPVGRAHVFYPEATAARCTVALLLEVDPVGLVRGKKLGKDSFALGQYVNDRPYAASSLVAVALGRVFRSALNGVCTARPELVGQEVPLTLHVPALPSRGGADLVRRLFEPLGWTVDARALPLDEQVPAWGDSRYVDLTLTGTTTVQRALSHLYVLLPVLDDAKHYWVDDTEVDKLLRAAGEWLGTHPEQETITTRYLAHQRDLVADAVGRLDPETAALEGAGRTEGAERAGAADDPEGSVPRPPSLARVRREALLAELETLGATTVVDLGCGEGALLRELLHDPRYTSVLGVDVSHRELARAERRLGLDRMPDAQRARLGLLQSSVTYRDDRFAGHDAVVLSEVVEHLDLPRLPALERTVFEHAAPRHVLVTTPNAEHNVRYPALAGGGFRHPDHRFEWTRAELADWAEQVGERYGYTVRYVPVGEDDPEVGPPTQMAVFSRRSSTASPSSSTAGPSATDPSTASTTATSTTSTTSSEGTQR</sequence>
<dbReference type="Pfam" id="PF12623">
    <property type="entry name" value="Hen1_L"/>
    <property type="match status" value="1"/>
</dbReference>
<evidence type="ECO:0000313" key="15">
    <source>
        <dbReference type="EMBL" id="ACZ23647.1"/>
    </source>
</evidence>
<evidence type="ECO:0000256" key="11">
    <source>
        <dbReference type="ARBA" id="ARBA00035025"/>
    </source>
</evidence>
<dbReference type="eggNOG" id="COG2227">
    <property type="taxonomic scope" value="Bacteria"/>
</dbReference>
<evidence type="ECO:0000256" key="8">
    <source>
        <dbReference type="ARBA" id="ARBA00022842"/>
    </source>
</evidence>
<comment type="cofactor">
    <cofactor evidence="1">
        <name>Mg(2+)</name>
        <dbReference type="ChEBI" id="CHEBI:18420"/>
    </cofactor>
</comment>
<evidence type="ECO:0000256" key="7">
    <source>
        <dbReference type="ARBA" id="ARBA00022723"/>
    </source>
</evidence>
<evidence type="ECO:0000256" key="10">
    <source>
        <dbReference type="ARBA" id="ARBA00023158"/>
    </source>
</evidence>
<organism evidence="15 16">
    <name type="scientific">Sanguibacter keddieii (strain ATCC 51767 / DSM 10542 / NCFB 3025 / ST-74)</name>
    <dbReference type="NCBI Taxonomy" id="446469"/>
    <lineage>
        <taxon>Bacteria</taxon>
        <taxon>Bacillati</taxon>
        <taxon>Actinomycetota</taxon>
        <taxon>Actinomycetes</taxon>
        <taxon>Micrococcales</taxon>
        <taxon>Sanguibacteraceae</taxon>
        <taxon>Sanguibacter</taxon>
    </lineage>
</organism>
<evidence type="ECO:0000256" key="6">
    <source>
        <dbReference type="ARBA" id="ARBA00022691"/>
    </source>
</evidence>
<evidence type="ECO:0000256" key="1">
    <source>
        <dbReference type="ARBA" id="ARBA00001946"/>
    </source>
</evidence>
<keyword evidence="6" id="KW-0949">S-adenosyl-L-methionine</keyword>
<dbReference type="PANTHER" id="PTHR21404:SF3">
    <property type="entry name" value="SMALL RNA 2'-O-METHYLTRANSFERASE"/>
    <property type="match status" value="1"/>
</dbReference>
<dbReference type="GO" id="GO:0001510">
    <property type="term" value="P:RNA methylation"/>
    <property type="evidence" value="ECO:0007669"/>
    <property type="project" value="InterPro"/>
</dbReference>
<comment type="similarity">
    <text evidence="2">Belongs to the methyltransferase superfamily. HEN1 family.</text>
</comment>
<gene>
    <name evidence="15" type="ordered locus">Sked_37640</name>
</gene>
<dbReference type="InterPro" id="IPR029063">
    <property type="entry name" value="SAM-dependent_MTases_sf"/>
</dbReference>
<dbReference type="EC" id="2.1.1.386" evidence="11"/>
<dbReference type="SUPFAM" id="SSF53335">
    <property type="entry name" value="S-adenosyl-L-methionine-dependent methyltransferases"/>
    <property type="match status" value="1"/>
</dbReference>
<dbReference type="Proteomes" id="UP000000322">
    <property type="component" value="Chromosome"/>
</dbReference>
<evidence type="ECO:0000256" key="5">
    <source>
        <dbReference type="ARBA" id="ARBA00022679"/>
    </source>
</evidence>
<dbReference type="GO" id="GO:0031047">
    <property type="term" value="P:regulatory ncRNA-mediated gene silencing"/>
    <property type="evidence" value="ECO:0007669"/>
    <property type="project" value="UniProtKB-KW"/>
</dbReference>
<name>D1BGD0_SANKS</name>
<evidence type="ECO:0000256" key="12">
    <source>
        <dbReference type="ARBA" id="ARBA00048418"/>
    </source>
</evidence>
<reference evidence="15 16" key="1">
    <citation type="journal article" date="2009" name="Stand. Genomic Sci.">
        <title>Complete genome sequence of Sanguibacter keddieii type strain (ST-74).</title>
        <authorList>
            <person name="Ivanova N."/>
            <person name="Sikorski J."/>
            <person name="Sims D."/>
            <person name="Brettin T."/>
            <person name="Detter J.C."/>
            <person name="Han C."/>
            <person name="Lapidus A."/>
            <person name="Copeland A."/>
            <person name="Glavina Del Rio T."/>
            <person name="Nolan M."/>
            <person name="Chen F."/>
            <person name="Lucas S."/>
            <person name="Tice H."/>
            <person name="Cheng J.F."/>
            <person name="Bruce D."/>
            <person name="Goodwin L."/>
            <person name="Pitluck S."/>
            <person name="Pati A."/>
            <person name="Mavromatis K."/>
            <person name="Chen A."/>
            <person name="Palaniappan K."/>
            <person name="D'haeseleer P."/>
            <person name="Chain P."/>
            <person name="Bristow J."/>
            <person name="Eisen J.A."/>
            <person name="Markowitz V."/>
            <person name="Hugenholtz P."/>
            <person name="Goker M."/>
            <person name="Pukall R."/>
            <person name="Klenk H.P."/>
            <person name="Kyrpides N.C."/>
        </authorList>
    </citation>
    <scope>NUCLEOTIDE SEQUENCE [LARGE SCALE GENOMIC DNA]</scope>
    <source>
        <strain evidence="16">ATCC 51767 / DSM 10542 / NCFB 3025 / ST-74</strain>
    </source>
</reference>
<dbReference type="OrthoDB" id="626362at2"/>
<feature type="region of interest" description="Disordered" evidence="13">
    <location>
        <begin position="465"/>
        <end position="524"/>
    </location>
</feature>
<feature type="domain" description="Hen1 N-terminal" evidence="14">
    <location>
        <begin position="22"/>
        <end position="253"/>
    </location>
</feature>
<dbReference type="InterPro" id="IPR024026">
    <property type="entry name" value="3'-RNA_MeTfrase_Hen1_bac"/>
</dbReference>
<dbReference type="NCBIfam" id="TIGR04074">
    <property type="entry name" value="bacter_Hen1"/>
    <property type="match status" value="1"/>
</dbReference>
<dbReference type="HOGENOM" id="CLU_042787_0_0_11"/>
<dbReference type="InterPro" id="IPR024740">
    <property type="entry name" value="Hen1_N"/>
</dbReference>
<dbReference type="Gene3D" id="3.40.50.150">
    <property type="entry name" value="Vaccinia Virus protein VP39"/>
    <property type="match status" value="1"/>
</dbReference>
<keyword evidence="9" id="KW-0694">RNA-binding</keyword>
<feature type="compositionally biased region" description="Low complexity" evidence="13">
    <location>
        <begin position="486"/>
        <end position="524"/>
    </location>
</feature>
<evidence type="ECO:0000256" key="9">
    <source>
        <dbReference type="ARBA" id="ARBA00022884"/>
    </source>
</evidence>
<keyword evidence="7" id="KW-0479">Metal-binding</keyword>
<evidence type="ECO:0000313" key="16">
    <source>
        <dbReference type="Proteomes" id="UP000000322"/>
    </source>
</evidence>
<evidence type="ECO:0000256" key="4">
    <source>
        <dbReference type="ARBA" id="ARBA00022603"/>
    </source>
</evidence>
<dbReference type="AlphaFoldDB" id="D1BGD0"/>
<dbReference type="GO" id="GO:0003723">
    <property type="term" value="F:RNA binding"/>
    <property type="evidence" value="ECO:0007669"/>
    <property type="project" value="UniProtKB-KW"/>
</dbReference>
<dbReference type="GO" id="GO:0090486">
    <property type="term" value="F:small RNA 2'-O-methyltransferase activity"/>
    <property type="evidence" value="ECO:0007669"/>
    <property type="project" value="UniProtKB-EC"/>
</dbReference>
<dbReference type="InterPro" id="IPR038546">
    <property type="entry name" value="Hen1_N_sf"/>
</dbReference>
<feature type="region of interest" description="Disordered" evidence="13">
    <location>
        <begin position="259"/>
        <end position="286"/>
    </location>
</feature>
<keyword evidence="8" id="KW-0460">Magnesium</keyword>
<dbReference type="KEGG" id="ske:Sked_37640"/>
<accession>D1BGD0</accession>
<keyword evidence="16" id="KW-1185">Reference proteome</keyword>
<dbReference type="Gene3D" id="3.30.1610.20">
    <property type="entry name" value="Hen1, N-terminal domain"/>
    <property type="match status" value="1"/>
</dbReference>
<dbReference type="STRING" id="446469.Sked_37640"/>
<dbReference type="Pfam" id="PF13489">
    <property type="entry name" value="Methyltransf_23"/>
    <property type="match status" value="1"/>
</dbReference>
<evidence type="ECO:0000256" key="13">
    <source>
        <dbReference type="SAM" id="MobiDB-lite"/>
    </source>
</evidence>
<evidence type="ECO:0000259" key="14">
    <source>
        <dbReference type="Pfam" id="PF12623"/>
    </source>
</evidence>
<proteinExistence type="inferred from homology"/>
<dbReference type="PANTHER" id="PTHR21404">
    <property type="entry name" value="HEN1"/>
    <property type="match status" value="1"/>
</dbReference>
<evidence type="ECO:0000256" key="2">
    <source>
        <dbReference type="ARBA" id="ARBA00009026"/>
    </source>
</evidence>
<dbReference type="EMBL" id="CP001819">
    <property type="protein sequence ID" value="ACZ23647.1"/>
    <property type="molecule type" value="Genomic_DNA"/>
</dbReference>
<keyword evidence="10" id="KW-0943">RNA-mediated gene silencing</keyword>
<comment type="catalytic activity">
    <reaction evidence="12">
        <text>small RNA 3'-end nucleotide + S-adenosyl-L-methionine = small RNA 3'-end 2'-O-methylnucleotide + S-adenosyl-L-homocysteine + H(+)</text>
        <dbReference type="Rhea" id="RHEA:37887"/>
        <dbReference type="Rhea" id="RHEA-COMP:10415"/>
        <dbReference type="Rhea" id="RHEA-COMP:10416"/>
        <dbReference type="ChEBI" id="CHEBI:15378"/>
        <dbReference type="ChEBI" id="CHEBI:57856"/>
        <dbReference type="ChEBI" id="CHEBI:59789"/>
        <dbReference type="ChEBI" id="CHEBI:74896"/>
        <dbReference type="ChEBI" id="CHEBI:74898"/>
        <dbReference type="EC" id="2.1.1.386"/>
    </reaction>
</comment>
<dbReference type="GO" id="GO:0046872">
    <property type="term" value="F:metal ion binding"/>
    <property type="evidence" value="ECO:0007669"/>
    <property type="project" value="UniProtKB-KW"/>
</dbReference>
<dbReference type="InterPro" id="IPR026610">
    <property type="entry name" value="Hen1"/>
</dbReference>
<dbReference type="CDD" id="cd02440">
    <property type="entry name" value="AdoMet_MTases"/>
    <property type="match status" value="1"/>
</dbReference>